<feature type="region of interest" description="Disordered" evidence="1">
    <location>
        <begin position="1"/>
        <end position="26"/>
    </location>
</feature>
<organism evidence="3 5">
    <name type="scientific">Mycobacterium tuberculosis</name>
    <dbReference type="NCBI Taxonomy" id="1773"/>
    <lineage>
        <taxon>Bacteria</taxon>
        <taxon>Bacillati</taxon>
        <taxon>Actinomycetota</taxon>
        <taxon>Actinomycetes</taxon>
        <taxon>Mycobacteriales</taxon>
        <taxon>Mycobacteriaceae</taxon>
        <taxon>Mycobacterium</taxon>
        <taxon>Mycobacterium tuberculosis complex</taxon>
    </lineage>
</organism>
<feature type="compositionally biased region" description="Low complexity" evidence="1">
    <location>
        <begin position="8"/>
        <end position="20"/>
    </location>
</feature>
<dbReference type="EMBL" id="CGCX01000204">
    <property type="protein sequence ID" value="CFR69846.1"/>
    <property type="molecule type" value="Genomic_DNA"/>
</dbReference>
<gene>
    <name evidence="2" type="ORF">ERS007657_00806</name>
    <name evidence="3" type="ORF">ERS007741_03712</name>
</gene>
<feature type="compositionally biased region" description="Polar residues" evidence="1">
    <location>
        <begin position="86"/>
        <end position="98"/>
    </location>
</feature>
<feature type="compositionally biased region" description="Low complexity" evidence="1">
    <location>
        <begin position="73"/>
        <end position="85"/>
    </location>
</feature>
<evidence type="ECO:0000313" key="4">
    <source>
        <dbReference type="Proteomes" id="UP000046680"/>
    </source>
</evidence>
<evidence type="ECO:0000313" key="3">
    <source>
        <dbReference type="EMBL" id="COX05735.1"/>
    </source>
</evidence>
<dbReference type="Proteomes" id="UP000048600">
    <property type="component" value="Unassembled WGS sequence"/>
</dbReference>
<name>A0A655JJU6_MYCTX</name>
<accession>A0A655JJU6</accession>
<evidence type="ECO:0000313" key="2">
    <source>
        <dbReference type="EMBL" id="CFR69846.1"/>
    </source>
</evidence>
<reference evidence="4 5" key="1">
    <citation type="submission" date="2015-03" db="EMBL/GenBank/DDBJ databases">
        <authorList>
            <consortium name="Pathogen Informatics"/>
        </authorList>
    </citation>
    <scope>NUCLEOTIDE SEQUENCE [LARGE SCALE GENOMIC DNA]</scope>
    <source>
        <strain evidence="2 4">C09601061</strain>
        <strain evidence="3 5">P00601463</strain>
    </source>
</reference>
<evidence type="ECO:0000256" key="1">
    <source>
        <dbReference type="SAM" id="MobiDB-lite"/>
    </source>
</evidence>
<dbReference type="AlphaFoldDB" id="A0A655JJU6"/>
<proteinExistence type="predicted"/>
<feature type="region of interest" description="Disordered" evidence="1">
    <location>
        <begin position="73"/>
        <end position="107"/>
    </location>
</feature>
<sequence>MAASPLPTVTAARSATTASAPLDSRFSASPCASTAITSANPPFRPARRPVWQLSMTTQRPGFAPSRFAVSIRPAGLGSAGSPSSAVTAPSTKTANTSARPVASSVCP</sequence>
<evidence type="ECO:0000313" key="5">
    <source>
        <dbReference type="Proteomes" id="UP000048600"/>
    </source>
</evidence>
<dbReference type="EMBL" id="CHKL01000606">
    <property type="protein sequence ID" value="COX05735.1"/>
    <property type="molecule type" value="Genomic_DNA"/>
</dbReference>
<protein>
    <submittedName>
        <fullName evidence="3">Uncharacterized protein</fullName>
    </submittedName>
</protein>
<dbReference type="Proteomes" id="UP000046680">
    <property type="component" value="Unassembled WGS sequence"/>
</dbReference>